<evidence type="ECO:0000256" key="4">
    <source>
        <dbReference type="ARBA" id="ARBA00011990"/>
    </source>
</evidence>
<keyword evidence="6 7" id="KW-0456">Lyase</keyword>
<sequence>MKTILVTGGAGFIGSCYVLMAVAMGYRVINLDKLTYSGNLDNLASLKGNDRHVFVRGDIGNYELVQYLCKEYAPQYVVNFAAESHVDRSILDPEAFVRTNVLGTCALLRAVKEWHASLDKESAAYKDFRFLHVSTDEVFGALKPADPAFTEKTAFAPNSPYSASKASSDHFVRAYHETYGLPCLITNCSNNYGPRQFPEKLIPLVTLNALKRETLPVYGKGENIRDWLHVEDHCEAIHLVLTKGTVGETYCIGGNSEKSNIEVVKAICAVLDELRPHEDGKYETLIQFVTDRLGHDFRYAIDCSKIRNELGWKPKHNFQEGLAETVKWYLENSAWVENVQSGEYRRWLEKNYTGR</sequence>
<evidence type="ECO:0000313" key="9">
    <source>
        <dbReference type="EMBL" id="UWX05606.1"/>
    </source>
</evidence>
<dbReference type="GO" id="GO:0008460">
    <property type="term" value="F:dTDP-glucose 4,6-dehydratase activity"/>
    <property type="evidence" value="ECO:0007669"/>
    <property type="project" value="UniProtKB-EC"/>
</dbReference>
<dbReference type="Proteomes" id="UP001058120">
    <property type="component" value="Chromosome"/>
</dbReference>
<dbReference type="PANTHER" id="PTHR43000">
    <property type="entry name" value="DTDP-D-GLUCOSE 4,6-DEHYDRATASE-RELATED"/>
    <property type="match status" value="1"/>
</dbReference>
<organism evidence="9 10">
    <name type="scientific">Taurinivorans muris</name>
    <dbReference type="NCBI Taxonomy" id="2787751"/>
    <lineage>
        <taxon>Bacteria</taxon>
        <taxon>Pseudomonadati</taxon>
        <taxon>Thermodesulfobacteriota</taxon>
        <taxon>Desulfovibrionia</taxon>
        <taxon>Desulfovibrionales</taxon>
        <taxon>Desulfovibrionaceae</taxon>
        <taxon>Taurinivorans</taxon>
    </lineage>
</organism>
<feature type="domain" description="NAD(P)-binding" evidence="8">
    <location>
        <begin position="5"/>
        <end position="325"/>
    </location>
</feature>
<evidence type="ECO:0000256" key="3">
    <source>
        <dbReference type="ARBA" id="ARBA00008178"/>
    </source>
</evidence>
<evidence type="ECO:0000256" key="6">
    <source>
        <dbReference type="ARBA" id="ARBA00023239"/>
    </source>
</evidence>
<dbReference type="Gene3D" id="3.40.50.720">
    <property type="entry name" value="NAD(P)-binding Rossmann-like Domain"/>
    <property type="match status" value="1"/>
</dbReference>
<comment type="cofactor">
    <cofactor evidence="2 7">
        <name>NAD(+)</name>
        <dbReference type="ChEBI" id="CHEBI:57540"/>
    </cofactor>
</comment>
<evidence type="ECO:0000256" key="2">
    <source>
        <dbReference type="ARBA" id="ARBA00001911"/>
    </source>
</evidence>
<comment type="catalytic activity">
    <reaction evidence="1 7">
        <text>dTDP-alpha-D-glucose = dTDP-4-dehydro-6-deoxy-alpha-D-glucose + H2O</text>
        <dbReference type="Rhea" id="RHEA:17221"/>
        <dbReference type="ChEBI" id="CHEBI:15377"/>
        <dbReference type="ChEBI" id="CHEBI:57477"/>
        <dbReference type="ChEBI" id="CHEBI:57649"/>
        <dbReference type="EC" id="4.2.1.46"/>
    </reaction>
</comment>
<evidence type="ECO:0000256" key="7">
    <source>
        <dbReference type="RuleBase" id="RU004473"/>
    </source>
</evidence>
<dbReference type="InterPro" id="IPR036291">
    <property type="entry name" value="NAD(P)-bd_dom_sf"/>
</dbReference>
<dbReference type="PROSITE" id="PS51257">
    <property type="entry name" value="PROKAR_LIPOPROTEIN"/>
    <property type="match status" value="1"/>
</dbReference>
<evidence type="ECO:0000256" key="1">
    <source>
        <dbReference type="ARBA" id="ARBA00001539"/>
    </source>
</evidence>
<dbReference type="InterPro" id="IPR005888">
    <property type="entry name" value="dTDP_Gluc_deHydtase"/>
</dbReference>
<accession>A0ABY5Y0K8</accession>
<dbReference type="SUPFAM" id="SSF51735">
    <property type="entry name" value="NAD(P)-binding Rossmann-fold domains"/>
    <property type="match status" value="1"/>
</dbReference>
<dbReference type="NCBIfam" id="TIGR01181">
    <property type="entry name" value="dTDP_gluc_dehyt"/>
    <property type="match status" value="1"/>
</dbReference>
<protein>
    <recommendedName>
        <fullName evidence="4 7">dTDP-glucose 4,6-dehydratase</fullName>
        <ecNumber evidence="4 7">4.2.1.46</ecNumber>
    </recommendedName>
</protein>
<dbReference type="CDD" id="cd05246">
    <property type="entry name" value="dTDP_GD_SDR_e"/>
    <property type="match status" value="1"/>
</dbReference>
<evidence type="ECO:0000313" key="10">
    <source>
        <dbReference type="Proteomes" id="UP001058120"/>
    </source>
</evidence>
<keyword evidence="10" id="KW-1185">Reference proteome</keyword>
<dbReference type="RefSeq" id="WP_334315191.1">
    <property type="nucleotide sequence ID" value="NZ_CP065938.1"/>
</dbReference>
<dbReference type="EMBL" id="CP065938">
    <property type="protein sequence ID" value="UWX05606.1"/>
    <property type="molecule type" value="Genomic_DNA"/>
</dbReference>
<evidence type="ECO:0000259" key="8">
    <source>
        <dbReference type="Pfam" id="PF16363"/>
    </source>
</evidence>
<dbReference type="Pfam" id="PF16363">
    <property type="entry name" value="GDP_Man_Dehyd"/>
    <property type="match status" value="1"/>
</dbReference>
<keyword evidence="5" id="KW-0520">NAD</keyword>
<comment type="similarity">
    <text evidence="3 7">Belongs to the NAD(P)-dependent epimerase/dehydratase family. dTDP-glucose dehydratase subfamily.</text>
</comment>
<gene>
    <name evidence="9" type="primary">rfbB</name>
    <name evidence="9" type="ORF">JBF11_09205</name>
</gene>
<dbReference type="EC" id="4.2.1.46" evidence="4 7"/>
<name>A0ABY5Y0K8_9BACT</name>
<evidence type="ECO:0000256" key="5">
    <source>
        <dbReference type="ARBA" id="ARBA00023027"/>
    </source>
</evidence>
<reference evidence="9" key="1">
    <citation type="submission" date="2020-12" db="EMBL/GenBank/DDBJ databases">
        <title>Taurinivorans muris gen. nov., sp. nov., fundamental and realized metabolic niche of a ubiquitous sulfidogenic bacterium in the murine intestine.</title>
        <authorList>
            <person name="Ye H."/>
            <person name="Hanson B.T."/>
            <person name="Loy A."/>
        </authorList>
    </citation>
    <scope>NUCLEOTIDE SEQUENCE</scope>
    <source>
        <strain evidence="9">LT0009</strain>
    </source>
</reference>
<dbReference type="InterPro" id="IPR016040">
    <property type="entry name" value="NAD(P)-bd_dom"/>
</dbReference>
<dbReference type="Gene3D" id="3.90.25.10">
    <property type="entry name" value="UDP-galactose 4-epimerase, domain 1"/>
    <property type="match status" value="1"/>
</dbReference>
<proteinExistence type="inferred from homology"/>